<evidence type="ECO:0000313" key="3">
    <source>
        <dbReference type="Proteomes" id="UP000290407"/>
    </source>
</evidence>
<feature type="transmembrane region" description="Helical" evidence="1">
    <location>
        <begin position="48"/>
        <end position="67"/>
    </location>
</feature>
<dbReference type="RefSeq" id="WP_129606101.1">
    <property type="nucleotide sequence ID" value="NZ_SBLB01000012.1"/>
</dbReference>
<name>A0A4V1RVG5_9BACT</name>
<dbReference type="Proteomes" id="UP000290407">
    <property type="component" value="Unassembled WGS sequence"/>
</dbReference>
<feature type="transmembrane region" description="Helical" evidence="1">
    <location>
        <begin position="23"/>
        <end position="42"/>
    </location>
</feature>
<organism evidence="2 3">
    <name type="scientific">Spirosoma sordidisoli</name>
    <dbReference type="NCBI Taxonomy" id="2502893"/>
    <lineage>
        <taxon>Bacteria</taxon>
        <taxon>Pseudomonadati</taxon>
        <taxon>Bacteroidota</taxon>
        <taxon>Cytophagia</taxon>
        <taxon>Cytophagales</taxon>
        <taxon>Cytophagaceae</taxon>
        <taxon>Spirosoma</taxon>
    </lineage>
</organism>
<proteinExistence type="predicted"/>
<gene>
    <name evidence="2" type="ORF">EQG79_28030</name>
</gene>
<keyword evidence="1" id="KW-0472">Membrane</keyword>
<evidence type="ECO:0000313" key="2">
    <source>
        <dbReference type="EMBL" id="RYC66688.1"/>
    </source>
</evidence>
<dbReference type="AlphaFoldDB" id="A0A4V1RVG5"/>
<keyword evidence="1" id="KW-1133">Transmembrane helix</keyword>
<keyword evidence="3" id="KW-1185">Reference proteome</keyword>
<comment type="caution">
    <text evidence="2">The sequence shown here is derived from an EMBL/GenBank/DDBJ whole genome shotgun (WGS) entry which is preliminary data.</text>
</comment>
<dbReference type="Pfam" id="PF13571">
    <property type="entry name" value="DUF4133"/>
    <property type="match status" value="1"/>
</dbReference>
<keyword evidence="1" id="KW-0812">Transmembrane</keyword>
<protein>
    <submittedName>
        <fullName evidence="2">DUF4133 domain-containing protein</fullName>
    </submittedName>
</protein>
<evidence type="ECO:0000256" key="1">
    <source>
        <dbReference type="SAM" id="Phobius"/>
    </source>
</evidence>
<dbReference type="InterPro" id="IPR025407">
    <property type="entry name" value="DUF4133"/>
</dbReference>
<dbReference type="EMBL" id="SBLB01000012">
    <property type="protein sequence ID" value="RYC66688.1"/>
    <property type="molecule type" value="Genomic_DNA"/>
</dbReference>
<reference evidence="2 3" key="1">
    <citation type="submission" date="2019-01" db="EMBL/GenBank/DDBJ databases">
        <title>Spirosoma flava sp. nov., a propanil-degrading bacterium isolated from herbicide-contaminated soil.</title>
        <authorList>
            <person name="Zhang L."/>
            <person name="Jiang J.-D."/>
        </authorList>
    </citation>
    <scope>NUCLEOTIDE SEQUENCE [LARGE SCALE GENOMIC DNA]</scope>
    <source>
        <strain evidence="2 3">TY50</strain>
    </source>
</reference>
<sequence length="112" mass="12659">MKSFPIHRGADNEIEFRGLRGQYFYYAAGGLIASVFATLLGYVLGAPILLAILLLIIGAGGTLAWCYTRNDRYGRWGSVKQQVRQLKPSFVCQYQSFNRLLPVRTITTRKVR</sequence>
<accession>A0A4V1RVG5</accession>